<feature type="compositionally biased region" description="Pro residues" evidence="1">
    <location>
        <begin position="157"/>
        <end position="177"/>
    </location>
</feature>
<dbReference type="RefSeq" id="WP_140453644.1">
    <property type="nucleotide sequence ID" value="NZ_VFRP01000006.1"/>
</dbReference>
<gene>
    <name evidence="2" type="ORF">FJM51_08205</name>
</gene>
<keyword evidence="3" id="KW-1185">Reference proteome</keyword>
<feature type="region of interest" description="Disordered" evidence="1">
    <location>
        <begin position="1"/>
        <end position="41"/>
    </location>
</feature>
<comment type="caution">
    <text evidence="2">The sequence shown here is derived from an EMBL/GenBank/DDBJ whole genome shotgun (WGS) entry which is preliminary data.</text>
</comment>
<reference evidence="2 3" key="1">
    <citation type="submission" date="2019-06" db="EMBL/GenBank/DDBJ databases">
        <title>A novel bacterium of genus Amaricoccus, isolated from marine sediment.</title>
        <authorList>
            <person name="Huang H."/>
            <person name="Mo K."/>
            <person name="Hu Y."/>
        </authorList>
    </citation>
    <scope>NUCLEOTIDE SEQUENCE [LARGE SCALE GENOMIC DNA]</scope>
    <source>
        <strain evidence="2 3">HB172011</strain>
    </source>
</reference>
<evidence type="ECO:0000256" key="1">
    <source>
        <dbReference type="SAM" id="MobiDB-lite"/>
    </source>
</evidence>
<dbReference type="EMBL" id="VFRP01000006">
    <property type="protein sequence ID" value="TPE51671.1"/>
    <property type="molecule type" value="Genomic_DNA"/>
</dbReference>
<accession>A0A501WXI3</accession>
<organism evidence="2 3">
    <name type="scientific">Amaricoccus solimangrovi</name>
    <dbReference type="NCBI Taxonomy" id="2589815"/>
    <lineage>
        <taxon>Bacteria</taxon>
        <taxon>Pseudomonadati</taxon>
        <taxon>Pseudomonadota</taxon>
        <taxon>Alphaproteobacteria</taxon>
        <taxon>Rhodobacterales</taxon>
        <taxon>Paracoccaceae</taxon>
        <taxon>Amaricoccus</taxon>
    </lineage>
</organism>
<evidence type="ECO:0000313" key="3">
    <source>
        <dbReference type="Proteomes" id="UP000319255"/>
    </source>
</evidence>
<dbReference type="AlphaFoldDB" id="A0A501WXI3"/>
<name>A0A501WXI3_9RHOB</name>
<sequence length="201" mass="20260">MNQDQPAMTGRPTTAGEELGQKVREAKSVAGESLAEARDAARSGLEDAKAAVEDQARQASSSVADEIARTAEGLDAAAEKLGDSPLQRDFMRSAAGGLRNVSESLRDKSLGSMVGDLSEFGRRNPTAFLGVAALAGFAMARFARASAPTPTRSPYSAPAPTPSPTTPSHASPPPKPSVTPGASGVGSAADSVVSPGGATNA</sequence>
<feature type="compositionally biased region" description="Low complexity" evidence="1">
    <location>
        <begin position="145"/>
        <end position="156"/>
    </location>
</feature>
<proteinExistence type="predicted"/>
<evidence type="ECO:0000313" key="2">
    <source>
        <dbReference type="EMBL" id="TPE51671.1"/>
    </source>
</evidence>
<evidence type="ECO:0008006" key="4">
    <source>
        <dbReference type="Google" id="ProtNLM"/>
    </source>
</evidence>
<dbReference type="Proteomes" id="UP000319255">
    <property type="component" value="Unassembled WGS sequence"/>
</dbReference>
<feature type="region of interest" description="Disordered" evidence="1">
    <location>
        <begin position="145"/>
        <end position="201"/>
    </location>
</feature>
<dbReference type="OrthoDB" id="7744082at2"/>
<protein>
    <recommendedName>
        <fullName evidence="4">DUF3618 domain-containing protein</fullName>
    </recommendedName>
</protein>
<feature type="compositionally biased region" description="Low complexity" evidence="1">
    <location>
        <begin position="180"/>
        <end position="201"/>
    </location>
</feature>